<feature type="compositionally biased region" description="Low complexity" evidence="1">
    <location>
        <begin position="193"/>
        <end position="206"/>
    </location>
</feature>
<keyword evidence="3" id="KW-1185">Reference proteome</keyword>
<gene>
    <name evidence="2" type="ORF">N0V87_009178</name>
</gene>
<accession>A0A9W8WRU7</accession>
<feature type="compositionally biased region" description="Basic and acidic residues" evidence="1">
    <location>
        <begin position="298"/>
        <end position="318"/>
    </location>
</feature>
<evidence type="ECO:0000313" key="2">
    <source>
        <dbReference type="EMBL" id="KAJ4331434.1"/>
    </source>
</evidence>
<proteinExistence type="predicted"/>
<protein>
    <submittedName>
        <fullName evidence="2">Uncharacterized protein</fullName>
    </submittedName>
</protein>
<evidence type="ECO:0000313" key="3">
    <source>
        <dbReference type="Proteomes" id="UP001140562"/>
    </source>
</evidence>
<dbReference type="OrthoDB" id="3669211at2759"/>
<dbReference type="AlphaFoldDB" id="A0A9W8WRU7"/>
<feature type="compositionally biased region" description="Acidic residues" evidence="1">
    <location>
        <begin position="121"/>
        <end position="132"/>
    </location>
</feature>
<comment type="caution">
    <text evidence="2">The sequence shown here is derived from an EMBL/GenBank/DDBJ whole genome shotgun (WGS) entry which is preliminary data.</text>
</comment>
<name>A0A9W8WRU7_9PLEO</name>
<feature type="compositionally biased region" description="Basic and acidic residues" evidence="1">
    <location>
        <begin position="133"/>
        <end position="147"/>
    </location>
</feature>
<evidence type="ECO:0000256" key="1">
    <source>
        <dbReference type="SAM" id="MobiDB-lite"/>
    </source>
</evidence>
<reference evidence="2" key="1">
    <citation type="submission" date="2022-10" db="EMBL/GenBank/DDBJ databases">
        <title>Tapping the CABI collections for fungal endophytes: first genome assemblies for Collariella, Neodidymelliopsis, Ascochyta clinopodiicola, Didymella pomorum, Didymosphaeria variabile, Neocosmospora piperis and Neocucurbitaria cava.</title>
        <authorList>
            <person name="Hill R."/>
        </authorList>
    </citation>
    <scope>NUCLEOTIDE SEQUENCE</scope>
    <source>
        <strain evidence="2">IMI 360193</strain>
    </source>
</reference>
<feature type="region of interest" description="Disordered" evidence="1">
    <location>
        <begin position="292"/>
        <end position="338"/>
    </location>
</feature>
<dbReference type="Proteomes" id="UP001140562">
    <property type="component" value="Unassembled WGS sequence"/>
</dbReference>
<sequence length="371" mass="41157">MVFEKREEDMREMQPKYNAKQILFVKNVPRDSATRVEGLFAKFKPLETKNLYPIGQITTLMIALPSIGATEAALGEADGMRVNNTVISVERYNSKQSIVARRDARKKSNNLPSGRTSYEYDHEDDYDGEDVYDGEKDGDGGEEEHMFKQTTRTTKLTVKKHEPVPGPPPRTRRVSESGGISWAGLVGGKQADKSPSSPASAQASAKVGTSQEQPDESKLSTFANRDDLPGDFSADSELAANDTRLLKAAAVPQRQYSPYIALTPATASIAPRPIFPDPPSADGLSLYDYFYTAPEGRTPPRDARAQDSESSRVDEDSSQHTQALDSARIQRGSLGMPNDTTTFIQRKHCTDCAFCRMRDRSQFRREFRSDN</sequence>
<dbReference type="EMBL" id="JAPEUV010000150">
    <property type="protein sequence ID" value="KAJ4331434.1"/>
    <property type="molecule type" value="Genomic_DNA"/>
</dbReference>
<organism evidence="2 3">
    <name type="scientific">Didymella glomerata</name>
    <dbReference type="NCBI Taxonomy" id="749621"/>
    <lineage>
        <taxon>Eukaryota</taxon>
        <taxon>Fungi</taxon>
        <taxon>Dikarya</taxon>
        <taxon>Ascomycota</taxon>
        <taxon>Pezizomycotina</taxon>
        <taxon>Dothideomycetes</taxon>
        <taxon>Pleosporomycetidae</taxon>
        <taxon>Pleosporales</taxon>
        <taxon>Pleosporineae</taxon>
        <taxon>Didymellaceae</taxon>
        <taxon>Didymella</taxon>
    </lineage>
</organism>
<feature type="region of interest" description="Disordered" evidence="1">
    <location>
        <begin position="100"/>
        <end position="235"/>
    </location>
</feature>